<comment type="caution">
    <text evidence="12">The sequence shown here is derived from an EMBL/GenBank/DDBJ whole genome shotgun (WGS) entry which is preliminary data.</text>
</comment>
<dbReference type="SUPFAM" id="SSF140996">
    <property type="entry name" value="Hermes dimerisation domain"/>
    <property type="match status" value="1"/>
</dbReference>
<dbReference type="PROSITE" id="PS50808">
    <property type="entry name" value="ZF_BED"/>
    <property type="match status" value="1"/>
</dbReference>
<evidence type="ECO:0000256" key="6">
    <source>
        <dbReference type="ARBA" id="ARBA00023125"/>
    </source>
</evidence>
<evidence type="ECO:0000256" key="4">
    <source>
        <dbReference type="ARBA" id="ARBA00022833"/>
    </source>
</evidence>
<dbReference type="GO" id="GO:0003677">
    <property type="term" value="F:DNA binding"/>
    <property type="evidence" value="ECO:0007669"/>
    <property type="project" value="UniProtKB-KW"/>
</dbReference>
<dbReference type="Pfam" id="PF02892">
    <property type="entry name" value="zf-BED"/>
    <property type="match status" value="1"/>
</dbReference>
<dbReference type="Proteomes" id="UP001591681">
    <property type="component" value="Unassembled WGS sequence"/>
</dbReference>
<keyword evidence="8" id="KW-0539">Nucleus</keyword>
<dbReference type="GO" id="GO:0005634">
    <property type="term" value="C:nucleus"/>
    <property type="evidence" value="ECO:0007669"/>
    <property type="project" value="UniProtKB-SubCell"/>
</dbReference>
<keyword evidence="7" id="KW-0804">Transcription</keyword>
<evidence type="ECO:0000313" key="13">
    <source>
        <dbReference type="Proteomes" id="UP001591681"/>
    </source>
</evidence>
<keyword evidence="4" id="KW-0862">Zinc</keyword>
<accession>A0ABD1IPK7</accession>
<dbReference type="SMART" id="SM00614">
    <property type="entry name" value="ZnF_BED"/>
    <property type="match status" value="1"/>
</dbReference>
<keyword evidence="3 9" id="KW-0863">Zinc-finger</keyword>
<dbReference type="InterPro" id="IPR052035">
    <property type="entry name" value="ZnF_BED_domain_contain"/>
</dbReference>
<sequence length="624" mass="70720">MRTSETMNDETPGGSGELRPTEHTELVPKKGSHSVVWKYFGFKQDDDKQSEVHCKVCSALVGTKHGNTTNLYNHLKRHHKVQYDEAVSKNSENASHPTKQTSITATIHNATPYPPNSSRHKEITAGISYHLAKDMAPINTVQHDGFRKMINILDKRYSMASRNYFSKVALPAMYNEQRAIVEAELREVRYFSATSDLWSSRTMEPYMSLTVHFIATDFTMKSRCLQTAFFPEDHTGEALAQGLKEALASWNLEEEKMTCITTDNGQNIVKAVSINNWTRLQCFGHRLHLAIENAMKDSRVDRAVGLCKKLVGSFSHSWKRRRDLAEAQNELKLPVHKLKTECPTRWGSRQAMVHRILEQLPAISHVLSLDRKVRHLIPTWQDVEILEAINNTLTPLADFTDALSGEQHVSISSVKPVLHLFETSVLAVQEDDTDFTKSLKSNILRYLQEKYRDQQTQDLLHIATMLDPRFKMNYIRDEHKATVRARLMDEMTDIAPAKQSAPSTASLVPPVKKGRKTLGSFFKAAKVNEESDPALHLEQAVSSELDSYLLTCNIDSEDDPLIWWEQNKGQYPRLSVLARKYLGIPATISPSERLFSTGGNIVTCHRSSLKPQNVDTLVFLAKNL</sequence>
<comment type="subcellular location">
    <subcellularLocation>
        <location evidence="1">Nucleus</location>
    </subcellularLocation>
</comment>
<evidence type="ECO:0000313" key="12">
    <source>
        <dbReference type="EMBL" id="KAL2076949.1"/>
    </source>
</evidence>
<keyword evidence="6" id="KW-0238">DNA-binding</keyword>
<name>A0ABD1IPK7_9TELE</name>
<gene>
    <name evidence="12" type="ORF">ACEWY4_027462</name>
</gene>
<dbReference type="AlphaFoldDB" id="A0ABD1IPK7"/>
<evidence type="ECO:0000256" key="1">
    <source>
        <dbReference type="ARBA" id="ARBA00004123"/>
    </source>
</evidence>
<keyword evidence="5" id="KW-0805">Transcription regulation</keyword>
<organism evidence="12 13">
    <name type="scientific">Coilia grayii</name>
    <name type="common">Gray's grenadier anchovy</name>
    <dbReference type="NCBI Taxonomy" id="363190"/>
    <lineage>
        <taxon>Eukaryota</taxon>
        <taxon>Metazoa</taxon>
        <taxon>Chordata</taxon>
        <taxon>Craniata</taxon>
        <taxon>Vertebrata</taxon>
        <taxon>Euteleostomi</taxon>
        <taxon>Actinopterygii</taxon>
        <taxon>Neopterygii</taxon>
        <taxon>Teleostei</taxon>
        <taxon>Clupei</taxon>
        <taxon>Clupeiformes</taxon>
        <taxon>Clupeoidei</taxon>
        <taxon>Engraulidae</taxon>
        <taxon>Coilinae</taxon>
        <taxon>Coilia</taxon>
    </lineage>
</organism>
<evidence type="ECO:0000256" key="9">
    <source>
        <dbReference type="PROSITE-ProRule" id="PRU00027"/>
    </source>
</evidence>
<dbReference type="GO" id="GO:0008270">
    <property type="term" value="F:zinc ion binding"/>
    <property type="evidence" value="ECO:0007669"/>
    <property type="project" value="UniProtKB-KW"/>
</dbReference>
<feature type="region of interest" description="Disordered" evidence="10">
    <location>
        <begin position="1"/>
        <end position="29"/>
    </location>
</feature>
<dbReference type="InterPro" id="IPR036236">
    <property type="entry name" value="Znf_C2H2_sf"/>
</dbReference>
<keyword evidence="13" id="KW-1185">Reference proteome</keyword>
<evidence type="ECO:0000256" key="2">
    <source>
        <dbReference type="ARBA" id="ARBA00022723"/>
    </source>
</evidence>
<feature type="domain" description="BED-type" evidence="11">
    <location>
        <begin position="31"/>
        <end position="86"/>
    </location>
</feature>
<dbReference type="SUPFAM" id="SSF57667">
    <property type="entry name" value="beta-beta-alpha zinc fingers"/>
    <property type="match status" value="1"/>
</dbReference>
<evidence type="ECO:0000256" key="7">
    <source>
        <dbReference type="ARBA" id="ARBA00023163"/>
    </source>
</evidence>
<dbReference type="EMBL" id="JBHFQA010000033">
    <property type="protein sequence ID" value="KAL2076949.1"/>
    <property type="molecule type" value="Genomic_DNA"/>
</dbReference>
<dbReference type="InterPro" id="IPR012337">
    <property type="entry name" value="RNaseH-like_sf"/>
</dbReference>
<dbReference type="InterPro" id="IPR003656">
    <property type="entry name" value="Znf_BED"/>
</dbReference>
<evidence type="ECO:0000259" key="11">
    <source>
        <dbReference type="PROSITE" id="PS50808"/>
    </source>
</evidence>
<protein>
    <recommendedName>
        <fullName evidence="11">BED-type domain-containing protein</fullName>
    </recommendedName>
</protein>
<evidence type="ECO:0000256" key="8">
    <source>
        <dbReference type="ARBA" id="ARBA00023242"/>
    </source>
</evidence>
<evidence type="ECO:0000256" key="3">
    <source>
        <dbReference type="ARBA" id="ARBA00022771"/>
    </source>
</evidence>
<dbReference type="PANTHER" id="PTHR46481:SF9">
    <property type="entry name" value="ZINC FINGER BED DOMAIN-CONTAINING PROTEIN 1-LIKE"/>
    <property type="match status" value="1"/>
</dbReference>
<keyword evidence="2" id="KW-0479">Metal-binding</keyword>
<evidence type="ECO:0000256" key="10">
    <source>
        <dbReference type="SAM" id="MobiDB-lite"/>
    </source>
</evidence>
<evidence type="ECO:0000256" key="5">
    <source>
        <dbReference type="ARBA" id="ARBA00023015"/>
    </source>
</evidence>
<proteinExistence type="predicted"/>
<dbReference type="PANTHER" id="PTHR46481">
    <property type="entry name" value="ZINC FINGER BED DOMAIN-CONTAINING PROTEIN 4"/>
    <property type="match status" value="1"/>
</dbReference>
<reference evidence="12 13" key="1">
    <citation type="submission" date="2024-09" db="EMBL/GenBank/DDBJ databases">
        <title>A chromosome-level genome assembly of Gray's grenadier anchovy, Coilia grayii.</title>
        <authorList>
            <person name="Fu Z."/>
        </authorList>
    </citation>
    <scope>NUCLEOTIDE SEQUENCE [LARGE SCALE GENOMIC DNA]</scope>
    <source>
        <strain evidence="12">G4</strain>
        <tissue evidence="12">Muscle</tissue>
    </source>
</reference>
<dbReference type="InterPro" id="IPR008906">
    <property type="entry name" value="HATC_C_dom"/>
</dbReference>
<dbReference type="Pfam" id="PF05699">
    <property type="entry name" value="Dimer_Tnp_hAT"/>
    <property type="match status" value="1"/>
</dbReference>
<feature type="compositionally biased region" description="Basic and acidic residues" evidence="10">
    <location>
        <begin position="19"/>
        <end position="28"/>
    </location>
</feature>
<dbReference type="SUPFAM" id="SSF53098">
    <property type="entry name" value="Ribonuclease H-like"/>
    <property type="match status" value="1"/>
</dbReference>